<organism evidence="1 2">
    <name type="scientific">Pleurodeles waltl</name>
    <name type="common">Iberian ribbed newt</name>
    <dbReference type="NCBI Taxonomy" id="8319"/>
    <lineage>
        <taxon>Eukaryota</taxon>
        <taxon>Metazoa</taxon>
        <taxon>Chordata</taxon>
        <taxon>Craniata</taxon>
        <taxon>Vertebrata</taxon>
        <taxon>Euteleostomi</taxon>
        <taxon>Amphibia</taxon>
        <taxon>Batrachia</taxon>
        <taxon>Caudata</taxon>
        <taxon>Salamandroidea</taxon>
        <taxon>Salamandridae</taxon>
        <taxon>Pleurodelinae</taxon>
        <taxon>Pleurodeles</taxon>
    </lineage>
</organism>
<comment type="caution">
    <text evidence="1">The sequence shown here is derived from an EMBL/GenBank/DDBJ whole genome shotgun (WGS) entry which is preliminary data.</text>
</comment>
<proteinExistence type="predicted"/>
<dbReference type="Proteomes" id="UP001066276">
    <property type="component" value="Chromosome 12"/>
</dbReference>
<gene>
    <name evidence="1" type="ORF">NDU88_001766</name>
</gene>
<evidence type="ECO:0000313" key="1">
    <source>
        <dbReference type="EMBL" id="KAJ1081587.1"/>
    </source>
</evidence>
<dbReference type="AlphaFoldDB" id="A0AAV7KTQ4"/>
<name>A0AAV7KTQ4_PLEWA</name>
<protein>
    <submittedName>
        <fullName evidence="1">Uncharacterized protein</fullName>
    </submittedName>
</protein>
<keyword evidence="2" id="KW-1185">Reference proteome</keyword>
<evidence type="ECO:0000313" key="2">
    <source>
        <dbReference type="Proteomes" id="UP001066276"/>
    </source>
</evidence>
<reference evidence="1" key="1">
    <citation type="journal article" date="2022" name="bioRxiv">
        <title>Sequencing and chromosome-scale assembly of the giantPleurodeles waltlgenome.</title>
        <authorList>
            <person name="Brown T."/>
            <person name="Elewa A."/>
            <person name="Iarovenko S."/>
            <person name="Subramanian E."/>
            <person name="Araus A.J."/>
            <person name="Petzold A."/>
            <person name="Susuki M."/>
            <person name="Suzuki K.-i.T."/>
            <person name="Hayashi T."/>
            <person name="Toyoda A."/>
            <person name="Oliveira C."/>
            <person name="Osipova E."/>
            <person name="Leigh N.D."/>
            <person name="Simon A."/>
            <person name="Yun M.H."/>
        </authorList>
    </citation>
    <scope>NUCLEOTIDE SEQUENCE</scope>
    <source>
        <strain evidence="1">20211129_DDA</strain>
        <tissue evidence="1">Liver</tissue>
    </source>
</reference>
<dbReference type="EMBL" id="JANPWB010000016">
    <property type="protein sequence ID" value="KAJ1081587.1"/>
    <property type="molecule type" value="Genomic_DNA"/>
</dbReference>
<sequence length="125" mass="13379">MPGHVPWSDLFTAPPGAKMAAGGFRAAKESGAYNVGHPNSTVCRSEQEWSDLFTMSPAAKMAVGGFRATKKSGVCSAGPSKQHGVRPAEREWSDLFTVPWVQKWQPAASKQQRGLGLVVQALQTP</sequence>
<accession>A0AAV7KTQ4</accession>